<dbReference type="SUPFAM" id="SSF53163">
    <property type="entry name" value="HybD-like"/>
    <property type="match status" value="1"/>
</dbReference>
<keyword evidence="2 5" id="KW-0645">Protease</keyword>
<comment type="similarity">
    <text evidence="1">Belongs to the peptidase A31 family.</text>
</comment>
<keyword evidence="4" id="KW-0378">Hydrolase</keyword>
<dbReference type="AlphaFoldDB" id="A0A3R5UWA4"/>
<dbReference type="PRINTS" id="PR00446">
    <property type="entry name" value="HYDRGNUPTAKE"/>
</dbReference>
<dbReference type="OrthoDB" id="9792731at2"/>
<protein>
    <submittedName>
        <fullName evidence="5">Hydrogenase maturation protease</fullName>
    </submittedName>
</protein>
<gene>
    <name evidence="5" type="ORF">EP073_01285</name>
</gene>
<organism evidence="5 6">
    <name type="scientific">Geovibrio thiophilus</name>
    <dbReference type="NCBI Taxonomy" id="139438"/>
    <lineage>
        <taxon>Bacteria</taxon>
        <taxon>Pseudomonadati</taxon>
        <taxon>Deferribacterota</taxon>
        <taxon>Deferribacteres</taxon>
        <taxon>Deferribacterales</taxon>
        <taxon>Geovibrionaceae</taxon>
        <taxon>Geovibrio</taxon>
    </lineage>
</organism>
<proteinExistence type="inferred from homology"/>
<keyword evidence="6" id="KW-1185">Reference proteome</keyword>
<evidence type="ECO:0000256" key="3">
    <source>
        <dbReference type="ARBA" id="ARBA00022750"/>
    </source>
</evidence>
<evidence type="ECO:0000256" key="1">
    <source>
        <dbReference type="ARBA" id="ARBA00006814"/>
    </source>
</evidence>
<sequence length="160" mass="17442">MRLLVLGIGNVLMNDDAAGALVVRSLEEKYADADENLRVIEGGTLGLDLLPLVEWADRLVLADAVDLNLPAGTVVKIEGEDVAPVFESKLSPHQMGMKDLLLTAELAGYRPPEVVLYGIQVKSIQMDMTLSPEVAEGCPKLRHYIEDEIENFLSARAEAE</sequence>
<dbReference type="InterPro" id="IPR023430">
    <property type="entry name" value="Pept_HybD-like_dom_sf"/>
</dbReference>
<accession>A0A3R5UWA4</accession>
<dbReference type="CDD" id="cd06062">
    <property type="entry name" value="H2MP_MemB-H2up"/>
    <property type="match status" value="1"/>
</dbReference>
<name>A0A3R5UWA4_9BACT</name>
<dbReference type="GO" id="GO:0008047">
    <property type="term" value="F:enzyme activator activity"/>
    <property type="evidence" value="ECO:0007669"/>
    <property type="project" value="InterPro"/>
</dbReference>
<dbReference type="PANTHER" id="PTHR30302">
    <property type="entry name" value="HYDROGENASE 1 MATURATION PROTEASE"/>
    <property type="match status" value="1"/>
</dbReference>
<evidence type="ECO:0000313" key="5">
    <source>
        <dbReference type="EMBL" id="QAR32082.1"/>
    </source>
</evidence>
<reference evidence="5 6" key="1">
    <citation type="submission" date="2019-01" db="EMBL/GenBank/DDBJ databases">
        <title>Geovibrio thiophilus DSM 11263, complete genome.</title>
        <authorList>
            <person name="Spring S."/>
            <person name="Bunk B."/>
            <person name="Sproer C."/>
        </authorList>
    </citation>
    <scope>NUCLEOTIDE SEQUENCE [LARGE SCALE GENOMIC DNA]</scope>
    <source>
        <strain evidence="5 6">DSM 11263</strain>
    </source>
</reference>
<evidence type="ECO:0000313" key="6">
    <source>
        <dbReference type="Proteomes" id="UP000287502"/>
    </source>
</evidence>
<evidence type="ECO:0000256" key="4">
    <source>
        <dbReference type="ARBA" id="ARBA00022801"/>
    </source>
</evidence>
<dbReference type="GO" id="GO:0016485">
    <property type="term" value="P:protein processing"/>
    <property type="evidence" value="ECO:0007669"/>
    <property type="project" value="TreeGrafter"/>
</dbReference>
<dbReference type="GO" id="GO:0004190">
    <property type="term" value="F:aspartic-type endopeptidase activity"/>
    <property type="evidence" value="ECO:0007669"/>
    <property type="project" value="UniProtKB-KW"/>
</dbReference>
<dbReference type="Proteomes" id="UP000287502">
    <property type="component" value="Chromosome"/>
</dbReference>
<dbReference type="EMBL" id="CP035108">
    <property type="protein sequence ID" value="QAR32082.1"/>
    <property type="molecule type" value="Genomic_DNA"/>
</dbReference>
<dbReference type="KEGG" id="gtl:EP073_01285"/>
<dbReference type="NCBIfam" id="TIGR00072">
    <property type="entry name" value="hydrog_prot"/>
    <property type="match status" value="1"/>
</dbReference>
<keyword evidence="3" id="KW-0064">Aspartyl protease</keyword>
<dbReference type="Pfam" id="PF01750">
    <property type="entry name" value="HycI"/>
    <property type="match status" value="1"/>
</dbReference>
<evidence type="ECO:0000256" key="2">
    <source>
        <dbReference type="ARBA" id="ARBA00022670"/>
    </source>
</evidence>
<dbReference type="RefSeq" id="WP_128465369.1">
    <property type="nucleotide sequence ID" value="NZ_CP035108.1"/>
</dbReference>
<dbReference type="PANTHER" id="PTHR30302:SF1">
    <property type="entry name" value="HYDROGENASE 2 MATURATION PROTEASE"/>
    <property type="match status" value="1"/>
</dbReference>
<dbReference type="InterPro" id="IPR000671">
    <property type="entry name" value="Peptidase_A31"/>
</dbReference>
<dbReference type="Gene3D" id="3.40.50.1450">
    <property type="entry name" value="HybD-like"/>
    <property type="match status" value="1"/>
</dbReference>